<organism evidence="1">
    <name type="scientific">Rhizophora mucronata</name>
    <name type="common">Asiatic mangrove</name>
    <dbReference type="NCBI Taxonomy" id="61149"/>
    <lineage>
        <taxon>Eukaryota</taxon>
        <taxon>Viridiplantae</taxon>
        <taxon>Streptophyta</taxon>
        <taxon>Embryophyta</taxon>
        <taxon>Tracheophyta</taxon>
        <taxon>Spermatophyta</taxon>
        <taxon>Magnoliopsida</taxon>
        <taxon>eudicotyledons</taxon>
        <taxon>Gunneridae</taxon>
        <taxon>Pentapetalae</taxon>
        <taxon>rosids</taxon>
        <taxon>fabids</taxon>
        <taxon>Malpighiales</taxon>
        <taxon>Rhizophoraceae</taxon>
        <taxon>Rhizophora</taxon>
    </lineage>
</organism>
<sequence>MHFVFSLSMSAMEISIHQYCKTVIINGQFIFISCDFKTGYVPIFMDFPWILHQVTLRKHTLLPNVSLIYKDGWIQWNTHETYLFAYKLSVLLLFI</sequence>
<reference evidence="1" key="1">
    <citation type="submission" date="2018-02" db="EMBL/GenBank/DDBJ databases">
        <title>Rhizophora mucronata_Transcriptome.</title>
        <authorList>
            <person name="Meera S.P."/>
            <person name="Sreeshan A."/>
            <person name="Augustine A."/>
        </authorList>
    </citation>
    <scope>NUCLEOTIDE SEQUENCE</scope>
    <source>
        <tissue evidence="1">Leaf</tissue>
    </source>
</reference>
<evidence type="ECO:0000313" key="1">
    <source>
        <dbReference type="EMBL" id="MBX52441.1"/>
    </source>
</evidence>
<dbReference type="AlphaFoldDB" id="A0A2P2PCT7"/>
<accession>A0A2P2PCT7</accession>
<proteinExistence type="predicted"/>
<name>A0A2P2PCT7_RHIMU</name>
<protein>
    <submittedName>
        <fullName evidence="1">Uncharacterized protein</fullName>
    </submittedName>
</protein>
<dbReference type="EMBL" id="GGEC01071957">
    <property type="protein sequence ID" value="MBX52441.1"/>
    <property type="molecule type" value="Transcribed_RNA"/>
</dbReference>